<comment type="similarity">
    <text evidence="1">Belongs to the bacterial solute-binding protein 1 family.</text>
</comment>
<dbReference type="AlphaFoldDB" id="A0A5E4TWD7"/>
<dbReference type="PANTHER" id="PTHR30006:SF15">
    <property type="entry name" value="IRON-UTILIZATION PERIPLASMIC PROTEIN"/>
    <property type="match status" value="1"/>
</dbReference>
<dbReference type="SUPFAM" id="SSF53850">
    <property type="entry name" value="Periplasmic binding protein-like II"/>
    <property type="match status" value="1"/>
</dbReference>
<sequence>MIFHYAVPSYETMIAGEWPMKAKTIGQLARLTVLGTAMAAAFGAQAQSNGVLNLYSARHYQTDEQLYGTFTKQTGIKINRIEADDAALLERLKSEGAKSPADVILMVDAARLAKADEAGLFQPTRSATLDARIPAKLHAASTPSGTDWYGFSTRARVIVYNKEKVDPKSVQTYASLADPKHKGQVCTRSGSHPYMLSLVGALIARDGAQATQKWAEGMVANFARAPRGGDTDQIKAVATGECGVALANSYYYVRMARSEKPEDKALMSKVGFIWPDQAGKGTHVNVAGAGIAKHAPNHANAVKFLEYLASDEAQQYFANGNNEWPAVPTTKVDNPALASLGEFKAEDVPIGTIAKNLPEAQRILDRAGYK</sequence>
<keyword evidence="5" id="KW-1185">Reference proteome</keyword>
<protein>
    <submittedName>
        <fullName evidence="4">Iron deficiency-induced protein A</fullName>
    </submittedName>
</protein>
<dbReference type="EMBL" id="CABPSC010000004">
    <property type="protein sequence ID" value="VVD92160.1"/>
    <property type="molecule type" value="Genomic_DNA"/>
</dbReference>
<dbReference type="PIRSF" id="PIRSF002825">
    <property type="entry name" value="CfbpA"/>
    <property type="match status" value="1"/>
</dbReference>
<evidence type="ECO:0000256" key="3">
    <source>
        <dbReference type="PIRSR" id="PIRSR002825-1"/>
    </source>
</evidence>
<keyword evidence="2" id="KW-0732">Signal</keyword>
<feature type="binding site" evidence="3">
    <location>
        <position position="251"/>
    </location>
    <ligand>
        <name>Fe cation</name>
        <dbReference type="ChEBI" id="CHEBI:24875"/>
    </ligand>
</feature>
<dbReference type="Gene3D" id="3.40.190.10">
    <property type="entry name" value="Periplasmic binding protein-like II"/>
    <property type="match status" value="2"/>
</dbReference>
<reference evidence="4 5" key="1">
    <citation type="submission" date="2019-08" db="EMBL/GenBank/DDBJ databases">
        <authorList>
            <person name="Peeters C."/>
        </authorList>
    </citation>
    <scope>NUCLEOTIDE SEQUENCE [LARGE SCALE GENOMIC DNA]</scope>
    <source>
        <strain evidence="4 5">LMG 31109</strain>
    </source>
</reference>
<keyword evidence="3" id="KW-0479">Metal-binding</keyword>
<evidence type="ECO:0000256" key="1">
    <source>
        <dbReference type="ARBA" id="ARBA00008520"/>
    </source>
</evidence>
<evidence type="ECO:0000313" key="4">
    <source>
        <dbReference type="EMBL" id="VVD92160.1"/>
    </source>
</evidence>
<dbReference type="GO" id="GO:0030288">
    <property type="term" value="C:outer membrane-bounded periplasmic space"/>
    <property type="evidence" value="ECO:0007669"/>
    <property type="project" value="TreeGrafter"/>
</dbReference>
<feature type="binding site" evidence="3">
    <location>
        <position position="59"/>
    </location>
    <ligand>
        <name>Fe cation</name>
        <dbReference type="ChEBI" id="CHEBI:24875"/>
    </ligand>
</feature>
<gene>
    <name evidence="4" type="primary">idiA</name>
    <name evidence="4" type="ORF">PNO31109_01669</name>
</gene>
<feature type="binding site" evidence="3">
    <location>
        <position position="250"/>
    </location>
    <ligand>
        <name>Fe cation</name>
        <dbReference type="ChEBI" id="CHEBI:24875"/>
    </ligand>
</feature>
<dbReference type="GO" id="GO:0046872">
    <property type="term" value="F:metal ion binding"/>
    <property type="evidence" value="ECO:0007669"/>
    <property type="project" value="UniProtKB-KW"/>
</dbReference>
<keyword evidence="3" id="KW-0408">Iron</keyword>
<evidence type="ECO:0000313" key="5">
    <source>
        <dbReference type="Proteomes" id="UP000367825"/>
    </source>
</evidence>
<name>A0A5E4TWD7_9BURK</name>
<organism evidence="4 5">
    <name type="scientific">Pandoraea nosoerga</name>
    <dbReference type="NCBI Taxonomy" id="2508296"/>
    <lineage>
        <taxon>Bacteria</taxon>
        <taxon>Pseudomonadati</taxon>
        <taxon>Pseudomonadota</taxon>
        <taxon>Betaproteobacteria</taxon>
        <taxon>Burkholderiales</taxon>
        <taxon>Burkholderiaceae</taxon>
        <taxon>Pandoraea</taxon>
    </lineage>
</organism>
<evidence type="ECO:0000256" key="2">
    <source>
        <dbReference type="ARBA" id="ARBA00022729"/>
    </source>
</evidence>
<proteinExistence type="inferred from homology"/>
<dbReference type="InterPro" id="IPR006059">
    <property type="entry name" value="SBP"/>
</dbReference>
<accession>A0A5E4TWD7</accession>
<dbReference type="Proteomes" id="UP000367825">
    <property type="component" value="Unassembled WGS sequence"/>
</dbReference>
<dbReference type="InterPro" id="IPR026045">
    <property type="entry name" value="Ferric-bd"/>
</dbReference>
<dbReference type="PANTHER" id="PTHR30006">
    <property type="entry name" value="THIAMINE-BINDING PERIPLASMIC PROTEIN-RELATED"/>
    <property type="match status" value="1"/>
</dbReference>
<dbReference type="Pfam" id="PF13416">
    <property type="entry name" value="SBP_bac_8"/>
    <property type="match status" value="1"/>
</dbReference>
<dbReference type="CDD" id="cd13542">
    <property type="entry name" value="PBP2_FutA1_ilke"/>
    <property type="match status" value="1"/>
</dbReference>